<protein>
    <recommendedName>
        <fullName evidence="3">RNA-directed DNA polymerase, eukaryota, Reverse transcriptase zinc-binding domain protein</fullName>
    </recommendedName>
</protein>
<reference evidence="1" key="1">
    <citation type="journal article" date="2022" name="Int. J. Mol. Sci.">
        <title>Draft Genome of Tanacetum Coccineum: Genomic Comparison of Closely Related Tanacetum-Family Plants.</title>
        <authorList>
            <person name="Yamashiro T."/>
            <person name="Shiraishi A."/>
            <person name="Nakayama K."/>
            <person name="Satake H."/>
        </authorList>
    </citation>
    <scope>NUCLEOTIDE SEQUENCE</scope>
</reference>
<name>A0ABQ5DWF9_9ASTR</name>
<accession>A0ABQ5DWF9</accession>
<dbReference type="EMBL" id="BQNB010015656">
    <property type="protein sequence ID" value="GJT42556.1"/>
    <property type="molecule type" value="Genomic_DNA"/>
</dbReference>
<reference evidence="1" key="2">
    <citation type="submission" date="2022-01" db="EMBL/GenBank/DDBJ databases">
        <authorList>
            <person name="Yamashiro T."/>
            <person name="Shiraishi A."/>
            <person name="Satake H."/>
            <person name="Nakayama K."/>
        </authorList>
    </citation>
    <scope>NUCLEOTIDE SEQUENCE</scope>
</reference>
<dbReference type="Proteomes" id="UP001151760">
    <property type="component" value="Unassembled WGS sequence"/>
</dbReference>
<gene>
    <name evidence="1" type="ORF">Tco_0951271</name>
</gene>
<keyword evidence="2" id="KW-1185">Reference proteome</keyword>
<evidence type="ECO:0000313" key="2">
    <source>
        <dbReference type="Proteomes" id="UP001151760"/>
    </source>
</evidence>
<comment type="caution">
    <text evidence="1">The sequence shown here is derived from an EMBL/GenBank/DDBJ whole genome shotgun (WGS) entry which is preliminary data.</text>
</comment>
<sequence>MMEKTKWSRAIIVTILFKKNRPMMKSFSKDLYRILRILQKRKLDWGWKTMLKVKDEIKEHVWFEIGNGRKTSVWYDKWCKDGPLSNVISKRDIYEARLQDEARVADIINNGQWMWPDGWMNRYPILATLNRNINPTDSEDNVT</sequence>
<evidence type="ECO:0008006" key="3">
    <source>
        <dbReference type="Google" id="ProtNLM"/>
    </source>
</evidence>
<evidence type="ECO:0000313" key="1">
    <source>
        <dbReference type="EMBL" id="GJT42556.1"/>
    </source>
</evidence>
<organism evidence="1 2">
    <name type="scientific">Tanacetum coccineum</name>
    <dbReference type="NCBI Taxonomy" id="301880"/>
    <lineage>
        <taxon>Eukaryota</taxon>
        <taxon>Viridiplantae</taxon>
        <taxon>Streptophyta</taxon>
        <taxon>Embryophyta</taxon>
        <taxon>Tracheophyta</taxon>
        <taxon>Spermatophyta</taxon>
        <taxon>Magnoliopsida</taxon>
        <taxon>eudicotyledons</taxon>
        <taxon>Gunneridae</taxon>
        <taxon>Pentapetalae</taxon>
        <taxon>asterids</taxon>
        <taxon>campanulids</taxon>
        <taxon>Asterales</taxon>
        <taxon>Asteraceae</taxon>
        <taxon>Asteroideae</taxon>
        <taxon>Anthemideae</taxon>
        <taxon>Anthemidinae</taxon>
        <taxon>Tanacetum</taxon>
    </lineage>
</organism>
<proteinExistence type="predicted"/>